<feature type="region of interest" description="Disordered" evidence="1">
    <location>
        <begin position="426"/>
        <end position="457"/>
    </location>
</feature>
<name>A0A5C3LQ95_9AGAR</name>
<keyword evidence="3" id="KW-1185">Reference proteome</keyword>
<evidence type="ECO:0000313" key="3">
    <source>
        <dbReference type="Proteomes" id="UP000308652"/>
    </source>
</evidence>
<reference evidence="2 3" key="1">
    <citation type="journal article" date="2019" name="Nat. Ecol. Evol.">
        <title>Megaphylogeny resolves global patterns of mushroom evolution.</title>
        <authorList>
            <person name="Varga T."/>
            <person name="Krizsan K."/>
            <person name="Foldi C."/>
            <person name="Dima B."/>
            <person name="Sanchez-Garcia M."/>
            <person name="Sanchez-Ramirez S."/>
            <person name="Szollosi G.J."/>
            <person name="Szarkandi J.G."/>
            <person name="Papp V."/>
            <person name="Albert L."/>
            <person name="Andreopoulos W."/>
            <person name="Angelini C."/>
            <person name="Antonin V."/>
            <person name="Barry K.W."/>
            <person name="Bougher N.L."/>
            <person name="Buchanan P."/>
            <person name="Buyck B."/>
            <person name="Bense V."/>
            <person name="Catcheside P."/>
            <person name="Chovatia M."/>
            <person name="Cooper J."/>
            <person name="Damon W."/>
            <person name="Desjardin D."/>
            <person name="Finy P."/>
            <person name="Geml J."/>
            <person name="Haridas S."/>
            <person name="Hughes K."/>
            <person name="Justo A."/>
            <person name="Karasinski D."/>
            <person name="Kautmanova I."/>
            <person name="Kiss B."/>
            <person name="Kocsube S."/>
            <person name="Kotiranta H."/>
            <person name="LaButti K.M."/>
            <person name="Lechner B.E."/>
            <person name="Liimatainen K."/>
            <person name="Lipzen A."/>
            <person name="Lukacs Z."/>
            <person name="Mihaltcheva S."/>
            <person name="Morgado L.N."/>
            <person name="Niskanen T."/>
            <person name="Noordeloos M.E."/>
            <person name="Ohm R.A."/>
            <person name="Ortiz-Santana B."/>
            <person name="Ovrebo C."/>
            <person name="Racz N."/>
            <person name="Riley R."/>
            <person name="Savchenko A."/>
            <person name="Shiryaev A."/>
            <person name="Soop K."/>
            <person name="Spirin V."/>
            <person name="Szebenyi C."/>
            <person name="Tomsovsky M."/>
            <person name="Tulloss R.E."/>
            <person name="Uehling J."/>
            <person name="Grigoriev I.V."/>
            <person name="Vagvolgyi C."/>
            <person name="Papp T."/>
            <person name="Martin F.M."/>
            <person name="Miettinen O."/>
            <person name="Hibbett D.S."/>
            <person name="Nagy L.G."/>
        </authorList>
    </citation>
    <scope>NUCLEOTIDE SEQUENCE [LARGE SCALE GENOMIC DNA]</scope>
    <source>
        <strain evidence="2 3">CBS 166.37</strain>
    </source>
</reference>
<accession>A0A5C3LQ95</accession>
<feature type="compositionally biased region" description="Polar residues" evidence="1">
    <location>
        <begin position="40"/>
        <end position="55"/>
    </location>
</feature>
<feature type="region of interest" description="Disordered" evidence="1">
    <location>
        <begin position="1"/>
        <end position="130"/>
    </location>
</feature>
<feature type="region of interest" description="Disordered" evidence="1">
    <location>
        <begin position="303"/>
        <end position="411"/>
    </location>
</feature>
<feature type="compositionally biased region" description="Low complexity" evidence="1">
    <location>
        <begin position="303"/>
        <end position="320"/>
    </location>
</feature>
<sequence length="478" mass="46709">MSSFNNSSETGLPKPTSLQQQPAGEWASQTIDALGDHKTTSTLPSSGYPSTTTHNAPLASTHPTNQQSPLSSNAPTTSTTHQEPLSSQISSSISNSVHPNTKVAADSANPLGSTPFVTEHPNPEFANPRDVGADIATAANAVKNAVGAAAGMIPTSTEDIKNAANAAGSTTVNVASNAAAVVGSTAQQAASTIGATAQQAASTIGAHASQAGSAASNTAQQAASTIGGTASQAGNVASNTAGNAASTARGTAGEAGNVAGSYAASAGNVASNVAATAGNVASNAAATLGAYVPESVKSYLPGTTTNNTTSLPTTETSSNTHPYTVGGVGTLPGSNDESGVAKLPEERHSTTSHTGSHTGGVGDLPGSNSEASVAKLPEERNLESSAHTTTSSSTHGSTLPATNPFSDIHASQGSAFGDAKAFGGNTSTTFGDSKPPTAFGDATDIKPAPGPGSAQTSSTLVANAALLDAAADKSRSFN</sequence>
<dbReference type="OrthoDB" id="3268823at2759"/>
<feature type="compositionally biased region" description="Polar residues" evidence="1">
    <location>
        <begin position="61"/>
        <end position="85"/>
    </location>
</feature>
<dbReference type="Proteomes" id="UP000308652">
    <property type="component" value="Unassembled WGS sequence"/>
</dbReference>
<organism evidence="2 3">
    <name type="scientific">Crucibulum laeve</name>
    <dbReference type="NCBI Taxonomy" id="68775"/>
    <lineage>
        <taxon>Eukaryota</taxon>
        <taxon>Fungi</taxon>
        <taxon>Dikarya</taxon>
        <taxon>Basidiomycota</taxon>
        <taxon>Agaricomycotina</taxon>
        <taxon>Agaricomycetes</taxon>
        <taxon>Agaricomycetidae</taxon>
        <taxon>Agaricales</taxon>
        <taxon>Agaricineae</taxon>
        <taxon>Nidulariaceae</taxon>
        <taxon>Crucibulum</taxon>
    </lineage>
</organism>
<feature type="compositionally biased region" description="Low complexity" evidence="1">
    <location>
        <begin position="384"/>
        <end position="398"/>
    </location>
</feature>
<proteinExistence type="predicted"/>
<dbReference type="EMBL" id="ML213626">
    <property type="protein sequence ID" value="TFK34975.1"/>
    <property type="molecule type" value="Genomic_DNA"/>
</dbReference>
<protein>
    <submittedName>
        <fullName evidence="2">Uncharacterized protein</fullName>
    </submittedName>
</protein>
<feature type="compositionally biased region" description="Polar residues" evidence="1">
    <location>
        <begin position="399"/>
        <end position="411"/>
    </location>
</feature>
<evidence type="ECO:0000256" key="1">
    <source>
        <dbReference type="SAM" id="MobiDB-lite"/>
    </source>
</evidence>
<dbReference type="AlphaFoldDB" id="A0A5C3LQ95"/>
<gene>
    <name evidence="2" type="ORF">BDQ12DRAFT_737847</name>
</gene>
<feature type="compositionally biased region" description="Low complexity" evidence="1">
    <location>
        <begin position="86"/>
        <end position="96"/>
    </location>
</feature>
<evidence type="ECO:0000313" key="2">
    <source>
        <dbReference type="EMBL" id="TFK34975.1"/>
    </source>
</evidence>
<feature type="compositionally biased region" description="Polar residues" evidence="1">
    <location>
        <begin position="1"/>
        <end position="31"/>
    </location>
</feature>